<comment type="caution">
    <text evidence="1">The sequence shown here is derived from an EMBL/GenBank/DDBJ whole genome shotgun (WGS) entry which is preliminary data.</text>
</comment>
<dbReference type="Proteomes" id="UP000554520">
    <property type="component" value="Unassembled WGS sequence"/>
</dbReference>
<dbReference type="EMBL" id="JACHXN010000002">
    <property type="protein sequence ID" value="MBB3144595.1"/>
    <property type="molecule type" value="Genomic_DNA"/>
</dbReference>
<sequence>MGPDGAFITGSDFLMDGGVTASYWYGELAPK</sequence>
<accession>A0A839U3I7</accession>
<protein>
    <recommendedName>
        <fullName evidence="3">Short-chain dehydrogenase</fullName>
    </recommendedName>
</protein>
<gene>
    <name evidence="1" type="ORF">FHS21_000991</name>
</gene>
<name>A0A839U3I7_9HYPH</name>
<evidence type="ECO:0000313" key="2">
    <source>
        <dbReference type="Proteomes" id="UP000554520"/>
    </source>
</evidence>
<evidence type="ECO:0008006" key="3">
    <source>
        <dbReference type="Google" id="ProtNLM"/>
    </source>
</evidence>
<keyword evidence="2" id="KW-1185">Reference proteome</keyword>
<evidence type="ECO:0000313" key="1">
    <source>
        <dbReference type="EMBL" id="MBB3144595.1"/>
    </source>
</evidence>
<dbReference type="AlphaFoldDB" id="A0A839U3I7"/>
<reference evidence="1 2" key="1">
    <citation type="submission" date="2020-08" db="EMBL/GenBank/DDBJ databases">
        <title>Genomic Encyclopedia of Type Strains, Phase III (KMG-III): the genomes of soil and plant-associated and newly described type strains.</title>
        <authorList>
            <person name="Whitman W."/>
        </authorList>
    </citation>
    <scope>NUCLEOTIDE SEQUENCE [LARGE SCALE GENOMIC DNA]</scope>
    <source>
        <strain evidence="1 2">CECT 7015</strain>
    </source>
</reference>
<organism evidence="1 2">
    <name type="scientific">Phyllobacterium trifolii</name>
    <dbReference type="NCBI Taxonomy" id="300193"/>
    <lineage>
        <taxon>Bacteria</taxon>
        <taxon>Pseudomonadati</taxon>
        <taxon>Pseudomonadota</taxon>
        <taxon>Alphaproteobacteria</taxon>
        <taxon>Hyphomicrobiales</taxon>
        <taxon>Phyllobacteriaceae</taxon>
        <taxon>Phyllobacterium</taxon>
    </lineage>
</organism>
<proteinExistence type="predicted"/>